<proteinExistence type="predicted"/>
<keyword evidence="2" id="KW-1185">Reference proteome</keyword>
<reference evidence="2" key="1">
    <citation type="journal article" date="2019" name="Int. J. Syst. Evol. Microbiol.">
        <title>The Global Catalogue of Microorganisms (GCM) 10K type strain sequencing project: providing services to taxonomists for standard genome sequencing and annotation.</title>
        <authorList>
            <consortium name="The Broad Institute Genomics Platform"/>
            <consortium name="The Broad Institute Genome Sequencing Center for Infectious Disease"/>
            <person name="Wu L."/>
            <person name="Ma J."/>
        </authorList>
    </citation>
    <scope>NUCLEOTIDE SEQUENCE [LARGE SCALE GENOMIC DNA]</scope>
    <source>
        <strain evidence="2">CGMCC 1.15923</strain>
    </source>
</reference>
<protein>
    <submittedName>
        <fullName evidence="1">Uncharacterized protein</fullName>
    </submittedName>
</protein>
<name>A0ABQ1IVG6_9GAMM</name>
<comment type="caution">
    <text evidence="1">The sequence shown here is derived from an EMBL/GenBank/DDBJ whole genome shotgun (WGS) entry which is preliminary data.</text>
</comment>
<dbReference type="EMBL" id="BMKE01000024">
    <property type="protein sequence ID" value="GGB51508.1"/>
    <property type="molecule type" value="Genomic_DNA"/>
</dbReference>
<organism evidence="1 2">
    <name type="scientific">Oceanisphaera marina</name>
    <dbReference type="NCBI Taxonomy" id="2017550"/>
    <lineage>
        <taxon>Bacteria</taxon>
        <taxon>Pseudomonadati</taxon>
        <taxon>Pseudomonadota</taxon>
        <taxon>Gammaproteobacteria</taxon>
        <taxon>Aeromonadales</taxon>
        <taxon>Aeromonadaceae</taxon>
        <taxon>Oceanisphaera</taxon>
    </lineage>
</organism>
<gene>
    <name evidence="1" type="ORF">GCM10011502_25800</name>
</gene>
<dbReference type="Proteomes" id="UP000646152">
    <property type="component" value="Unassembled WGS sequence"/>
</dbReference>
<accession>A0ABQ1IVG6</accession>
<sequence length="150" mass="17315">MCLIPDFGDGAGYSYYSPQEGRYEVLEVFPGKDEHNNSTDWGGIDPVYVLIDRETQNVLSIYRRPIWESADVLYVQSAITWALSGTKEYDKPFYTPYGYLVDLHIPLSPTLWQKAHAWIVINRYHIDINKIRKTFVGHGYSHVDSLPNKT</sequence>
<evidence type="ECO:0000313" key="2">
    <source>
        <dbReference type="Proteomes" id="UP000646152"/>
    </source>
</evidence>
<evidence type="ECO:0000313" key="1">
    <source>
        <dbReference type="EMBL" id="GGB51508.1"/>
    </source>
</evidence>